<dbReference type="Gene3D" id="3.40.50.1110">
    <property type="entry name" value="SGNH hydrolase"/>
    <property type="match status" value="1"/>
</dbReference>
<dbReference type="AlphaFoldDB" id="A0A8T0TAS9"/>
<comment type="caution">
    <text evidence="3">The sequence shown here is derived from an EMBL/GenBank/DDBJ whole genome shotgun (WGS) entry which is preliminary data.</text>
</comment>
<gene>
    <name evidence="3" type="ORF">PVAP13_4NG244900</name>
</gene>
<proteinExistence type="inferred from homology"/>
<dbReference type="InterPro" id="IPR001087">
    <property type="entry name" value="GDSL"/>
</dbReference>
<dbReference type="Pfam" id="PF00657">
    <property type="entry name" value="Lipase_GDSL"/>
    <property type="match status" value="1"/>
</dbReference>
<dbReference type="PANTHER" id="PTHR45642:SF46">
    <property type="entry name" value="OS06G0636700 PROTEIN"/>
    <property type="match status" value="1"/>
</dbReference>
<dbReference type="CDD" id="cd01837">
    <property type="entry name" value="SGNH_plant_lipase_like"/>
    <property type="match status" value="1"/>
</dbReference>
<evidence type="ECO:0000256" key="2">
    <source>
        <dbReference type="SAM" id="SignalP"/>
    </source>
</evidence>
<dbReference type="EMBL" id="CM029044">
    <property type="protein sequence ID" value="KAG2607397.1"/>
    <property type="molecule type" value="Genomic_DNA"/>
</dbReference>
<evidence type="ECO:0000256" key="1">
    <source>
        <dbReference type="ARBA" id="ARBA00008668"/>
    </source>
</evidence>
<dbReference type="InterPro" id="IPR036514">
    <property type="entry name" value="SGNH_hydro_sf"/>
</dbReference>
<dbReference type="InterPro" id="IPR050592">
    <property type="entry name" value="GDSL_lipolytic_enzyme"/>
</dbReference>
<keyword evidence="2" id="KW-0732">Signal</keyword>
<keyword evidence="4" id="KW-1185">Reference proteome</keyword>
<sequence>MASPPGHRRACAPRQAAAAILLALSCCCLRGSARPAPPDVPAVIVFGDSTVDTGNNNAIGTVLKSNFAPYGRDMAGGPRPTGRFCNGRLPADFISEALGLPPLVPAYLDPAYGIQDFARGVCFASAGTGLDNKTAGVLSVIPLWKEVEYFKEYQRRLRRHAGRARARRIVSDALYVVSIGTNDFLENYFLLVTGRFAEFTVAGFEDFLVAQAERFLAEIHRLGARRVTFAGLSPIGCLPLERTLNALRGGCVEEYNQVARDYNAKLLAMLRRLTASRPALKVAYIDVYHNMLDLITNPATLGELASKRPAAESPMKNVAICELDRNSHGGFCLEFSDDRAAAGLENVEEGCCATGKVEMSYLCNDKSPMTCEDAGKYFFWDSFHPTEKVNQFFAKKTLDLCYEQLF</sequence>
<dbReference type="Proteomes" id="UP000823388">
    <property type="component" value="Chromosome 4N"/>
</dbReference>
<evidence type="ECO:0000313" key="3">
    <source>
        <dbReference type="EMBL" id="KAG2607397.1"/>
    </source>
</evidence>
<feature type="signal peptide" evidence="2">
    <location>
        <begin position="1"/>
        <end position="33"/>
    </location>
</feature>
<evidence type="ECO:0000313" key="4">
    <source>
        <dbReference type="Proteomes" id="UP000823388"/>
    </source>
</evidence>
<feature type="chain" id="PRO_5035939403" description="GDSL esterase/lipase" evidence="2">
    <location>
        <begin position="34"/>
        <end position="406"/>
    </location>
</feature>
<comment type="similarity">
    <text evidence="1">Belongs to the 'GDSL' lipolytic enzyme family.</text>
</comment>
<dbReference type="SUPFAM" id="SSF52266">
    <property type="entry name" value="SGNH hydrolase"/>
    <property type="match status" value="1"/>
</dbReference>
<dbReference type="InterPro" id="IPR035669">
    <property type="entry name" value="SGNH_plant_lipase-like"/>
</dbReference>
<accession>A0A8T0TAS9</accession>
<organism evidence="3 4">
    <name type="scientific">Panicum virgatum</name>
    <name type="common">Blackwell switchgrass</name>
    <dbReference type="NCBI Taxonomy" id="38727"/>
    <lineage>
        <taxon>Eukaryota</taxon>
        <taxon>Viridiplantae</taxon>
        <taxon>Streptophyta</taxon>
        <taxon>Embryophyta</taxon>
        <taxon>Tracheophyta</taxon>
        <taxon>Spermatophyta</taxon>
        <taxon>Magnoliopsida</taxon>
        <taxon>Liliopsida</taxon>
        <taxon>Poales</taxon>
        <taxon>Poaceae</taxon>
        <taxon>PACMAD clade</taxon>
        <taxon>Panicoideae</taxon>
        <taxon>Panicodae</taxon>
        <taxon>Paniceae</taxon>
        <taxon>Panicinae</taxon>
        <taxon>Panicum</taxon>
        <taxon>Panicum sect. Hiantes</taxon>
    </lineage>
</organism>
<evidence type="ECO:0008006" key="5">
    <source>
        <dbReference type="Google" id="ProtNLM"/>
    </source>
</evidence>
<protein>
    <recommendedName>
        <fullName evidence="5">GDSL esterase/lipase</fullName>
    </recommendedName>
</protein>
<dbReference type="GO" id="GO:0016788">
    <property type="term" value="F:hydrolase activity, acting on ester bonds"/>
    <property type="evidence" value="ECO:0007669"/>
    <property type="project" value="InterPro"/>
</dbReference>
<name>A0A8T0TAS9_PANVG</name>
<reference evidence="3" key="1">
    <citation type="submission" date="2020-05" db="EMBL/GenBank/DDBJ databases">
        <title>WGS assembly of Panicum virgatum.</title>
        <authorList>
            <person name="Lovell J.T."/>
            <person name="Jenkins J."/>
            <person name="Shu S."/>
            <person name="Juenger T.E."/>
            <person name="Schmutz J."/>
        </authorList>
    </citation>
    <scope>NUCLEOTIDE SEQUENCE</scope>
    <source>
        <strain evidence="3">AP13</strain>
    </source>
</reference>
<dbReference type="PANTHER" id="PTHR45642">
    <property type="entry name" value="GDSL ESTERASE/LIPASE EXL3"/>
    <property type="match status" value="1"/>
</dbReference>